<dbReference type="PANTHER" id="PTHR18950">
    <property type="entry name" value="PROGESTERONE-INDUCED BLOCKING FACTOR 1"/>
    <property type="match status" value="1"/>
</dbReference>
<evidence type="ECO:0000256" key="2">
    <source>
        <dbReference type="SAM" id="MobiDB-lite"/>
    </source>
</evidence>
<feature type="region of interest" description="Disordered" evidence="2">
    <location>
        <begin position="521"/>
        <end position="549"/>
    </location>
</feature>
<dbReference type="OMA" id="PRTSCIY"/>
<dbReference type="InterPro" id="IPR026205">
    <property type="entry name" value="PIBF1"/>
</dbReference>
<dbReference type="AlphaFoldDB" id="A0A226E7A2"/>
<feature type="coiled-coil region" evidence="1">
    <location>
        <begin position="297"/>
        <end position="331"/>
    </location>
</feature>
<name>A0A226E7A2_FOLCA</name>
<reference evidence="3 4" key="1">
    <citation type="submission" date="2015-12" db="EMBL/GenBank/DDBJ databases">
        <title>The genome of Folsomia candida.</title>
        <authorList>
            <person name="Faddeeva A."/>
            <person name="Derks M.F."/>
            <person name="Anvar Y."/>
            <person name="Smit S."/>
            <person name="Van Straalen N."/>
            <person name="Roelofs D."/>
        </authorList>
    </citation>
    <scope>NUCLEOTIDE SEQUENCE [LARGE SCALE GENOMIC DNA]</scope>
    <source>
        <strain evidence="3 4">VU population</strain>
        <tissue evidence="3">Whole body</tissue>
    </source>
</reference>
<accession>A0A226E7A2</accession>
<comment type="caution">
    <text evidence="3">The sequence shown here is derived from an EMBL/GenBank/DDBJ whole genome shotgun (WGS) entry which is preliminary data.</text>
</comment>
<dbReference type="GO" id="GO:0005815">
    <property type="term" value="C:microtubule organizing center"/>
    <property type="evidence" value="ECO:0007669"/>
    <property type="project" value="TreeGrafter"/>
</dbReference>
<proteinExistence type="predicted"/>
<feature type="compositionally biased region" description="Polar residues" evidence="2">
    <location>
        <begin position="521"/>
        <end position="532"/>
    </location>
</feature>
<evidence type="ECO:0000313" key="4">
    <source>
        <dbReference type="Proteomes" id="UP000198287"/>
    </source>
</evidence>
<feature type="region of interest" description="Disordered" evidence="2">
    <location>
        <begin position="44"/>
        <end position="74"/>
    </location>
</feature>
<sequence length="584" mass="66350">MMADEIPERDFHSSTVPTDLTITESTISSSDVVNAAGPKFMELTGNKSSRGRHAHQTKFGEQSGAGDRRSSMKNRNLEDRYNDLLQEVNEIRVTQVTQVSALESELKLKSYELKQSQQQNKSLQSQLKTNLKEKTDACVKVKSLTEKLSALRKVSDQEICNLNMSLHEKTLKLEMYEKIQTKIDHVLFPDLPVSDTAVNDTDVEGILFNFGYGNISVDAKLRLQQSLDLAKRLSSERDHLEKNRDDMQLKLNEVEKKYHQLLIELNHLKLSDKCQMSELQSELKLKKFELERLSILYSEVNEKYKDTLLEKERLAEKLDVLREEFANSQSSSAEKISSLTVRLQEKTTRLETYDKLEAELDNVVVQAATLPNEEDAEQILAAYGYRSSIPCNLKRRLEQSLKLARRVLELEHINSEQKKELFANRDRNVNLKQELDILEETLKLSGHPTAELLQVIQKRDLIIAKLHENIKQLDLTITKITSSNMELQGKISQLDAKLSEATKPRTSCIYKRYTANQSQSVISSGPYQSSSGRRGLSVSFKGDSDSQGAVSSLSRISFSDTPSSSASLINIKKPLSFSKLRFEE</sequence>
<protein>
    <submittedName>
        <fullName evidence="3">Progesterone-induced-blocking factor 1</fullName>
    </submittedName>
</protein>
<gene>
    <name evidence="3" type="ORF">Fcan01_12512</name>
</gene>
<feature type="coiled-coil region" evidence="1">
    <location>
        <begin position="223"/>
        <end position="271"/>
    </location>
</feature>
<dbReference type="PANTHER" id="PTHR18950:SF0">
    <property type="entry name" value="PROGESTERONE IMMUNOMODULATORY BINDING FACTOR 1"/>
    <property type="match status" value="1"/>
</dbReference>
<dbReference type="Proteomes" id="UP000198287">
    <property type="component" value="Unassembled WGS sequence"/>
</dbReference>
<dbReference type="STRING" id="158441.A0A226E7A2"/>
<dbReference type="EMBL" id="LNIX01000006">
    <property type="protein sequence ID" value="OXA53228.1"/>
    <property type="molecule type" value="Genomic_DNA"/>
</dbReference>
<evidence type="ECO:0000256" key="1">
    <source>
        <dbReference type="SAM" id="Coils"/>
    </source>
</evidence>
<evidence type="ECO:0000313" key="3">
    <source>
        <dbReference type="EMBL" id="OXA53228.1"/>
    </source>
</evidence>
<keyword evidence="1" id="KW-0175">Coiled coil</keyword>
<dbReference type="OrthoDB" id="299638at2759"/>
<organism evidence="3 4">
    <name type="scientific">Folsomia candida</name>
    <name type="common">Springtail</name>
    <dbReference type="NCBI Taxonomy" id="158441"/>
    <lineage>
        <taxon>Eukaryota</taxon>
        <taxon>Metazoa</taxon>
        <taxon>Ecdysozoa</taxon>
        <taxon>Arthropoda</taxon>
        <taxon>Hexapoda</taxon>
        <taxon>Collembola</taxon>
        <taxon>Entomobryomorpha</taxon>
        <taxon>Isotomoidea</taxon>
        <taxon>Isotomidae</taxon>
        <taxon>Proisotominae</taxon>
        <taxon>Folsomia</taxon>
    </lineage>
</organism>
<keyword evidence="4" id="KW-1185">Reference proteome</keyword>
<feature type="coiled-coil region" evidence="1">
    <location>
        <begin position="74"/>
        <end position="133"/>
    </location>
</feature>
<dbReference type="GO" id="GO:0060271">
    <property type="term" value="P:cilium assembly"/>
    <property type="evidence" value="ECO:0007669"/>
    <property type="project" value="TreeGrafter"/>
</dbReference>